<dbReference type="RefSeq" id="WP_159543712.1">
    <property type="nucleotide sequence ID" value="NZ_CP047156.1"/>
</dbReference>
<dbReference type="PIRSF" id="PIRSF016753">
    <property type="entry name" value="P_lipid/glycerol_ac_tran_prd"/>
    <property type="match status" value="1"/>
</dbReference>
<dbReference type="GO" id="GO:0016020">
    <property type="term" value="C:membrane"/>
    <property type="evidence" value="ECO:0007669"/>
    <property type="project" value="TreeGrafter"/>
</dbReference>
<sequence length="319" mass="34820">MSEAKVIPLPTPDEGGDPPRHALAAIGALTSAAEAIADRSPELEQSLAKLVAFARRRITGDYEVDEFGFDRDLTESLLYPALRPLGKYFRIETRGIENLPTDGSALLVANHSGTIPVDGLMLSLVVHDQTPNHRFLRLLGADLVFSTPLLGQFSRKAGHTLATGPDADRLLDAGELVGVFPEGFKGVGKGWAERYRLQRFGRGGFVSTAITSRAPIIPVSIIGAEEIYPMIGDLKPLARALGFPYFPITPFFPLLGALGVVPLPSKWIIKFGEPIPTDHLDKDAADDPMTVFELADQVREQIQQSLYELLLQRRGVFSR</sequence>
<feature type="domain" description="Phospholipid/glycerol acyltransferase" evidence="1">
    <location>
        <begin position="105"/>
        <end position="224"/>
    </location>
</feature>
<keyword evidence="3" id="KW-1185">Reference proteome</keyword>
<dbReference type="InterPro" id="IPR016676">
    <property type="entry name" value="P_lipid/glycerol_AcTrfase_prd"/>
</dbReference>
<dbReference type="GO" id="GO:0016746">
    <property type="term" value="F:acyltransferase activity"/>
    <property type="evidence" value="ECO:0007669"/>
    <property type="project" value="InterPro"/>
</dbReference>
<dbReference type="InterPro" id="IPR002123">
    <property type="entry name" value="Plipid/glycerol_acylTrfase"/>
</dbReference>
<accession>A0A7L4YL53</accession>
<reference evidence="2 3" key="1">
    <citation type="journal article" date="2018" name="Int. J. Syst. Evol. Microbiol.">
        <title>Epidermidibacterium keratini gen. nov., sp. nov., a member of the family Sporichthyaceae, isolated from keratin epidermis.</title>
        <authorList>
            <person name="Lee D.G."/>
            <person name="Trujillo M.E."/>
            <person name="Kang S."/>
            <person name="Nam J.J."/>
            <person name="Kim Y.J."/>
        </authorList>
    </citation>
    <scope>NUCLEOTIDE SEQUENCE [LARGE SCALE GENOMIC DNA]</scope>
    <source>
        <strain evidence="2 3">EPI-7</strain>
    </source>
</reference>
<proteinExistence type="predicted"/>
<protein>
    <recommendedName>
        <fullName evidence="1">Phospholipid/glycerol acyltransferase domain-containing protein</fullName>
    </recommendedName>
</protein>
<evidence type="ECO:0000313" key="2">
    <source>
        <dbReference type="EMBL" id="QHB99797.1"/>
    </source>
</evidence>
<dbReference type="Proteomes" id="UP000463857">
    <property type="component" value="Chromosome"/>
</dbReference>
<dbReference type="FunCoup" id="A0A7L4YL53">
    <property type="interactions" value="159"/>
</dbReference>
<dbReference type="PANTHER" id="PTHR22753">
    <property type="entry name" value="TRANSMEMBRANE PROTEIN 68"/>
    <property type="match status" value="1"/>
</dbReference>
<dbReference type="SMART" id="SM00563">
    <property type="entry name" value="PlsC"/>
    <property type="match status" value="1"/>
</dbReference>
<evidence type="ECO:0000259" key="1">
    <source>
        <dbReference type="SMART" id="SM00563"/>
    </source>
</evidence>
<dbReference type="EMBL" id="CP047156">
    <property type="protein sequence ID" value="QHB99797.1"/>
    <property type="molecule type" value="Genomic_DNA"/>
</dbReference>
<dbReference type="Pfam" id="PF01553">
    <property type="entry name" value="Acyltransferase"/>
    <property type="match status" value="1"/>
</dbReference>
<gene>
    <name evidence="2" type="ORF">EK0264_05560</name>
</gene>
<dbReference type="KEGG" id="eke:EK0264_05560"/>
<dbReference type="PANTHER" id="PTHR22753:SF14">
    <property type="entry name" value="MONOACYLGLYCEROL_DIACYLGLYCEROL O-ACYLTRANSFERASE"/>
    <property type="match status" value="1"/>
</dbReference>
<dbReference type="SUPFAM" id="SSF69593">
    <property type="entry name" value="Glycerol-3-phosphate (1)-acyltransferase"/>
    <property type="match status" value="1"/>
</dbReference>
<dbReference type="OrthoDB" id="5241618at2"/>
<dbReference type="CDD" id="cd07987">
    <property type="entry name" value="LPLAT_MGAT-like"/>
    <property type="match status" value="1"/>
</dbReference>
<name>A0A7L4YL53_9ACTN</name>
<dbReference type="AlphaFoldDB" id="A0A7L4YL53"/>
<evidence type="ECO:0000313" key="3">
    <source>
        <dbReference type="Proteomes" id="UP000463857"/>
    </source>
</evidence>
<organism evidence="2 3">
    <name type="scientific">Epidermidibacterium keratini</name>
    <dbReference type="NCBI Taxonomy" id="1891644"/>
    <lineage>
        <taxon>Bacteria</taxon>
        <taxon>Bacillati</taxon>
        <taxon>Actinomycetota</taxon>
        <taxon>Actinomycetes</taxon>
        <taxon>Sporichthyales</taxon>
        <taxon>Sporichthyaceae</taxon>
        <taxon>Epidermidibacterium</taxon>
    </lineage>
</organism>
<dbReference type="InParanoid" id="A0A7L4YL53"/>